<dbReference type="Proteomes" id="UP000295560">
    <property type="component" value="Unassembled WGS sequence"/>
</dbReference>
<keyword evidence="3" id="KW-1185">Reference proteome</keyword>
<dbReference type="OrthoDB" id="1492465at2"/>
<dbReference type="SUPFAM" id="SSF54427">
    <property type="entry name" value="NTF2-like"/>
    <property type="match status" value="1"/>
</dbReference>
<dbReference type="CDD" id="cd00531">
    <property type="entry name" value="NTF2_like"/>
    <property type="match status" value="1"/>
</dbReference>
<evidence type="ECO:0000259" key="1">
    <source>
        <dbReference type="Pfam" id="PF13577"/>
    </source>
</evidence>
<name>A0A4R1HXY6_PSEEN</name>
<protein>
    <submittedName>
        <fullName evidence="2">SnoaL-like protein</fullName>
    </submittedName>
</protein>
<proteinExistence type="predicted"/>
<accession>A0A4R1HXY6</accession>
<reference evidence="2 3" key="1">
    <citation type="submission" date="2019-03" db="EMBL/GenBank/DDBJ databases">
        <title>Sequencing the genomes of 1000 actinobacteria strains.</title>
        <authorList>
            <person name="Klenk H.-P."/>
        </authorList>
    </citation>
    <scope>NUCLEOTIDE SEQUENCE [LARGE SCALE GENOMIC DNA]</scope>
    <source>
        <strain evidence="2 3">DSM 44969</strain>
    </source>
</reference>
<gene>
    <name evidence="2" type="ORF">EV378_6424</name>
</gene>
<dbReference type="EMBL" id="SMFZ01000002">
    <property type="protein sequence ID" value="TCK22422.1"/>
    <property type="molecule type" value="Genomic_DNA"/>
</dbReference>
<dbReference type="AlphaFoldDB" id="A0A4R1HXY6"/>
<comment type="caution">
    <text evidence="2">The sequence shown here is derived from an EMBL/GenBank/DDBJ whole genome shotgun (WGS) entry which is preliminary data.</text>
</comment>
<feature type="domain" description="SnoaL-like" evidence="1">
    <location>
        <begin position="4"/>
        <end position="127"/>
    </location>
</feature>
<evidence type="ECO:0000313" key="3">
    <source>
        <dbReference type="Proteomes" id="UP000295560"/>
    </source>
</evidence>
<dbReference type="Pfam" id="PF13577">
    <property type="entry name" value="SnoaL_4"/>
    <property type="match status" value="1"/>
</dbReference>
<dbReference type="Gene3D" id="3.10.450.50">
    <property type="match status" value="1"/>
</dbReference>
<dbReference type="RefSeq" id="WP_132431269.1">
    <property type="nucleotide sequence ID" value="NZ_SMFZ01000002.1"/>
</dbReference>
<evidence type="ECO:0000313" key="2">
    <source>
        <dbReference type="EMBL" id="TCK22422.1"/>
    </source>
</evidence>
<dbReference type="InterPro" id="IPR037401">
    <property type="entry name" value="SnoaL-like"/>
</dbReference>
<sequence>MSDRATDIQQIINATLLYARGLDLFDPDEALSAYTDDAYWDATAVGLKRFEGAEEIRGFFQADADSMAEQFHIMTNHIVEFDGPDSAHGTNYVFSEGSTKNGATIKAIALNRDEYRRVGDTWKISGRAISPLTAPQMEGFEA</sequence>
<organism evidence="2 3">
    <name type="scientific">Pseudonocardia endophytica</name>
    <dbReference type="NCBI Taxonomy" id="401976"/>
    <lineage>
        <taxon>Bacteria</taxon>
        <taxon>Bacillati</taxon>
        <taxon>Actinomycetota</taxon>
        <taxon>Actinomycetes</taxon>
        <taxon>Pseudonocardiales</taxon>
        <taxon>Pseudonocardiaceae</taxon>
        <taxon>Pseudonocardia</taxon>
    </lineage>
</organism>
<dbReference type="InterPro" id="IPR032710">
    <property type="entry name" value="NTF2-like_dom_sf"/>
</dbReference>